<feature type="transmembrane region" description="Helical" evidence="6">
    <location>
        <begin position="60"/>
        <end position="85"/>
    </location>
</feature>
<dbReference type="SUPFAM" id="SSF103473">
    <property type="entry name" value="MFS general substrate transporter"/>
    <property type="match status" value="2"/>
</dbReference>
<evidence type="ECO:0000313" key="8">
    <source>
        <dbReference type="EMBL" id="KZF24651.1"/>
    </source>
</evidence>
<dbReference type="InterPro" id="IPR011701">
    <property type="entry name" value="MFS"/>
</dbReference>
<protein>
    <submittedName>
        <fullName evidence="8">Permease of the major facilitator superfamily</fullName>
    </submittedName>
</protein>
<feature type="region of interest" description="Disordered" evidence="5">
    <location>
        <begin position="1"/>
        <end position="50"/>
    </location>
</feature>
<dbReference type="InParanoid" id="A0A165IB35"/>
<feature type="transmembrane region" description="Helical" evidence="6">
    <location>
        <begin position="216"/>
        <end position="236"/>
    </location>
</feature>
<gene>
    <name evidence="8" type="ORF">L228DRAFT_245639</name>
</gene>
<dbReference type="CDD" id="cd17502">
    <property type="entry name" value="MFS_Azr1_MDR_like"/>
    <property type="match status" value="1"/>
</dbReference>
<organism evidence="8 9">
    <name type="scientific">Xylona heveae (strain CBS 132557 / TC161)</name>
    <dbReference type="NCBI Taxonomy" id="1328760"/>
    <lineage>
        <taxon>Eukaryota</taxon>
        <taxon>Fungi</taxon>
        <taxon>Dikarya</taxon>
        <taxon>Ascomycota</taxon>
        <taxon>Pezizomycotina</taxon>
        <taxon>Xylonomycetes</taxon>
        <taxon>Xylonales</taxon>
        <taxon>Xylonaceae</taxon>
        <taxon>Xylona</taxon>
    </lineage>
</organism>
<feature type="domain" description="Major facilitator superfamily (MFS) profile" evidence="7">
    <location>
        <begin position="63"/>
        <end position="551"/>
    </location>
</feature>
<feature type="transmembrane region" description="Helical" evidence="6">
    <location>
        <begin position="153"/>
        <end position="173"/>
    </location>
</feature>
<dbReference type="EMBL" id="KV407456">
    <property type="protein sequence ID" value="KZF24651.1"/>
    <property type="molecule type" value="Genomic_DNA"/>
</dbReference>
<dbReference type="FunFam" id="1.20.1250.20:FF:000196">
    <property type="entry name" value="MFS toxin efflux pump (AflT)"/>
    <property type="match status" value="1"/>
</dbReference>
<feature type="transmembrane region" description="Helical" evidence="6">
    <location>
        <begin position="326"/>
        <end position="347"/>
    </location>
</feature>
<dbReference type="InterPro" id="IPR036259">
    <property type="entry name" value="MFS_trans_sf"/>
</dbReference>
<reference evidence="8 9" key="1">
    <citation type="journal article" date="2016" name="Fungal Biol.">
        <title>The genome of Xylona heveae provides a window into fungal endophytism.</title>
        <authorList>
            <person name="Gazis R."/>
            <person name="Kuo A."/>
            <person name="Riley R."/>
            <person name="LaButti K."/>
            <person name="Lipzen A."/>
            <person name="Lin J."/>
            <person name="Amirebrahimi M."/>
            <person name="Hesse C.N."/>
            <person name="Spatafora J.W."/>
            <person name="Henrissat B."/>
            <person name="Hainaut M."/>
            <person name="Grigoriev I.V."/>
            <person name="Hibbett D.S."/>
        </authorList>
    </citation>
    <scope>NUCLEOTIDE SEQUENCE [LARGE SCALE GENOMIC DNA]</scope>
    <source>
        <strain evidence="8 9">TC161</strain>
    </source>
</reference>
<feature type="transmembrane region" description="Helical" evidence="6">
    <location>
        <begin position="454"/>
        <end position="477"/>
    </location>
</feature>
<dbReference type="GeneID" id="28897351"/>
<dbReference type="Pfam" id="PF07690">
    <property type="entry name" value="MFS_1"/>
    <property type="match status" value="1"/>
</dbReference>
<dbReference type="PANTHER" id="PTHR23501:SF199">
    <property type="entry name" value="MFS EFFLUX TRANSPORTER INPD-RELATED"/>
    <property type="match status" value="1"/>
</dbReference>
<feature type="compositionally biased region" description="Polar residues" evidence="5">
    <location>
        <begin position="1"/>
        <end position="13"/>
    </location>
</feature>
<dbReference type="OrthoDB" id="2985014at2759"/>
<dbReference type="PROSITE" id="PS50850">
    <property type="entry name" value="MFS"/>
    <property type="match status" value="1"/>
</dbReference>
<dbReference type="FunCoup" id="A0A165IB35">
    <property type="interactions" value="60"/>
</dbReference>
<dbReference type="InterPro" id="IPR020846">
    <property type="entry name" value="MFS_dom"/>
</dbReference>
<name>A0A165IB35_XYLHT</name>
<dbReference type="Gene3D" id="1.20.1250.20">
    <property type="entry name" value="MFS general substrate transporter like domains"/>
    <property type="match status" value="2"/>
</dbReference>
<evidence type="ECO:0000256" key="4">
    <source>
        <dbReference type="ARBA" id="ARBA00023136"/>
    </source>
</evidence>
<dbReference type="OMA" id="IFAQNFG"/>
<dbReference type="GO" id="GO:0022857">
    <property type="term" value="F:transmembrane transporter activity"/>
    <property type="evidence" value="ECO:0007669"/>
    <property type="project" value="InterPro"/>
</dbReference>
<feature type="transmembrane region" description="Helical" evidence="6">
    <location>
        <begin position="393"/>
        <end position="415"/>
    </location>
</feature>
<proteinExistence type="predicted"/>
<dbReference type="STRING" id="1328760.A0A165IB35"/>
<feature type="transmembrane region" description="Helical" evidence="6">
    <location>
        <begin position="128"/>
        <end position="147"/>
    </location>
</feature>
<feature type="transmembrane region" description="Helical" evidence="6">
    <location>
        <begin position="529"/>
        <end position="548"/>
    </location>
</feature>
<sequence length="556" mass="60009">MAQVETIKSTGAEASNIVEPVNPSQHADTNTQSSPPRLEPLEVEESSQNEERVYPTGVKLLSILLALGLSLILTSLDTAVIATAIPSITNHFKTIADVGWYSSGYRLTSCSFQFMFGKLYTVFSIKKVFLIAVCIFELGSLLCGIAPTSAALIFGRVISGLGAAGIISGVFTILAQTIPLRTRSFYAASFAAIEMISDIAGPLVGGVLTEKLSWRWCFYIILPMGAITFLFVLIFFDNPRVNADTSLPLKEKVSRLDLLSSAIFVPSVVCLLLALQWGGTKYGWTDVRIICLFVIFAILLGAFAWLQKRRQDRAILPPRIILRRSILAGMWFSFFNNAALNVFYFYLPIYFQAVKRVSAAKSGIMTIPMIGASMVAFVLGGSGVSLTGFYTPFMIATSLLTPISAGLFTTLKINAPPADSIGYQLLLGFGGALGFQAPQIAAQTILAQSDVPMGIAVVVFAQALGPALSVPLAQTIFTSRLASALENVNPPLNATALDSMGLSDLSKYISKEEIVSVLEGYDKSITQTFYLPLALTCLTLIGSLAMEWRSVKQKTN</sequence>
<evidence type="ECO:0000313" key="9">
    <source>
        <dbReference type="Proteomes" id="UP000076632"/>
    </source>
</evidence>
<keyword evidence="9" id="KW-1185">Reference proteome</keyword>
<evidence type="ECO:0000256" key="5">
    <source>
        <dbReference type="SAM" id="MobiDB-lite"/>
    </source>
</evidence>
<feature type="compositionally biased region" description="Polar residues" evidence="5">
    <location>
        <begin position="22"/>
        <end position="35"/>
    </location>
</feature>
<feature type="transmembrane region" description="Helical" evidence="6">
    <location>
        <begin position="367"/>
        <end position="386"/>
    </location>
</feature>
<dbReference type="GO" id="GO:0005886">
    <property type="term" value="C:plasma membrane"/>
    <property type="evidence" value="ECO:0007669"/>
    <property type="project" value="TreeGrafter"/>
</dbReference>
<accession>A0A165IB35</accession>
<keyword evidence="2 6" id="KW-0812">Transmembrane</keyword>
<comment type="subcellular location">
    <subcellularLocation>
        <location evidence="1">Membrane</location>
        <topology evidence="1">Multi-pass membrane protein</topology>
    </subcellularLocation>
</comment>
<evidence type="ECO:0000256" key="6">
    <source>
        <dbReference type="SAM" id="Phobius"/>
    </source>
</evidence>
<evidence type="ECO:0000256" key="3">
    <source>
        <dbReference type="ARBA" id="ARBA00022989"/>
    </source>
</evidence>
<feature type="transmembrane region" description="Helical" evidence="6">
    <location>
        <begin position="287"/>
        <end position="306"/>
    </location>
</feature>
<feature type="transmembrane region" description="Helical" evidence="6">
    <location>
        <begin position="421"/>
        <end position="442"/>
    </location>
</feature>
<evidence type="ECO:0000259" key="7">
    <source>
        <dbReference type="PROSITE" id="PS50850"/>
    </source>
</evidence>
<feature type="transmembrane region" description="Helical" evidence="6">
    <location>
        <begin position="256"/>
        <end position="275"/>
    </location>
</feature>
<dbReference type="RefSeq" id="XP_018190206.1">
    <property type="nucleotide sequence ID" value="XM_018332214.1"/>
</dbReference>
<keyword evidence="4 6" id="KW-0472">Membrane</keyword>
<keyword evidence="3 6" id="KW-1133">Transmembrane helix</keyword>
<evidence type="ECO:0000256" key="2">
    <source>
        <dbReference type="ARBA" id="ARBA00022692"/>
    </source>
</evidence>
<dbReference type="Proteomes" id="UP000076632">
    <property type="component" value="Unassembled WGS sequence"/>
</dbReference>
<evidence type="ECO:0000256" key="1">
    <source>
        <dbReference type="ARBA" id="ARBA00004141"/>
    </source>
</evidence>
<dbReference type="AlphaFoldDB" id="A0A165IB35"/>
<dbReference type="PANTHER" id="PTHR23501">
    <property type="entry name" value="MAJOR FACILITATOR SUPERFAMILY"/>
    <property type="match status" value="1"/>
</dbReference>